<dbReference type="InterPro" id="IPR009057">
    <property type="entry name" value="Homeodomain-like_sf"/>
</dbReference>
<dbReference type="InterPro" id="IPR018062">
    <property type="entry name" value="HTH_AraC-typ_CS"/>
</dbReference>
<keyword evidence="1" id="KW-0805">Transcription regulation</keyword>
<dbReference type="InterPro" id="IPR053142">
    <property type="entry name" value="PchR_regulatory_protein"/>
</dbReference>
<gene>
    <name evidence="5" type="ORF">HNR48_000507</name>
</gene>
<evidence type="ECO:0000313" key="5">
    <source>
        <dbReference type="EMBL" id="MBB6520229.1"/>
    </source>
</evidence>
<dbReference type="InterPro" id="IPR018060">
    <property type="entry name" value="HTH_AraC"/>
</dbReference>
<evidence type="ECO:0000313" key="6">
    <source>
        <dbReference type="Proteomes" id="UP000528457"/>
    </source>
</evidence>
<comment type="caution">
    <text evidence="5">The sequence shown here is derived from an EMBL/GenBank/DDBJ whole genome shotgun (WGS) entry which is preliminary data.</text>
</comment>
<dbReference type="Gene3D" id="1.10.10.60">
    <property type="entry name" value="Homeodomain-like"/>
    <property type="match status" value="2"/>
</dbReference>
<sequence length="344" mass="39204">MAPDKKVRINKLNLGDGDCGISEIIERLKQSDEAHTLFENPNKSWFGANVSMSDVDGEGGWQCCQFSDDFFVLIADFHCRETRFDRQRGAGMLDIHVKLEGHTCFNFGGNQSQELVAPCLSAGTHPIGQDFELEIHPKRERSVTFHFKPEYFYQNLAPQILSIPESIAQFIFNHSIRVSNYLLPLNADIINAASAILSARERFSDKLWLSYVHSRSEELICYVIETISNISHLDEESYSVQDIDTLIRARDFIADNFSENFTIIELARAVGTNQTSLKQNFKSIFGETLFEYKTRLRMQWAMQLIQQKAALSDVAEQVGYQQQASFSRAFKAYYGFSAKDCRPA</sequence>
<accession>A0A7X0JR27</accession>
<keyword evidence="2 5" id="KW-0238">DNA-binding</keyword>
<reference evidence="5 6" key="1">
    <citation type="submission" date="2020-08" db="EMBL/GenBank/DDBJ databases">
        <title>Genomic Encyclopedia of Type Strains, Phase IV (KMG-IV): sequencing the most valuable type-strain genomes for metagenomic binning, comparative biology and taxonomic classification.</title>
        <authorList>
            <person name="Goeker M."/>
        </authorList>
    </citation>
    <scope>NUCLEOTIDE SEQUENCE [LARGE SCALE GENOMIC DNA]</scope>
    <source>
        <strain evidence="5 6">DSM 22368</strain>
    </source>
</reference>
<name>A0A7X0JR27_9GAMM</name>
<dbReference type="RefSeq" id="WP_166851847.1">
    <property type="nucleotide sequence ID" value="NZ_JAAONY010000001.1"/>
</dbReference>
<dbReference type="PROSITE" id="PS00041">
    <property type="entry name" value="HTH_ARAC_FAMILY_1"/>
    <property type="match status" value="1"/>
</dbReference>
<organism evidence="5 6">
    <name type="scientific">Pseudoteredinibacter isoporae</name>
    <dbReference type="NCBI Taxonomy" id="570281"/>
    <lineage>
        <taxon>Bacteria</taxon>
        <taxon>Pseudomonadati</taxon>
        <taxon>Pseudomonadota</taxon>
        <taxon>Gammaproteobacteria</taxon>
        <taxon>Cellvibrionales</taxon>
        <taxon>Cellvibrionaceae</taxon>
        <taxon>Pseudoteredinibacter</taxon>
    </lineage>
</organism>
<evidence type="ECO:0000256" key="2">
    <source>
        <dbReference type="ARBA" id="ARBA00023125"/>
    </source>
</evidence>
<feature type="domain" description="HTH araC/xylS-type" evidence="4">
    <location>
        <begin position="247"/>
        <end position="344"/>
    </location>
</feature>
<dbReference type="Proteomes" id="UP000528457">
    <property type="component" value="Unassembled WGS sequence"/>
</dbReference>
<proteinExistence type="predicted"/>
<evidence type="ECO:0000259" key="4">
    <source>
        <dbReference type="PROSITE" id="PS01124"/>
    </source>
</evidence>
<dbReference type="InParanoid" id="A0A7X0JR27"/>
<dbReference type="GO" id="GO:0043565">
    <property type="term" value="F:sequence-specific DNA binding"/>
    <property type="evidence" value="ECO:0007669"/>
    <property type="project" value="InterPro"/>
</dbReference>
<dbReference type="EMBL" id="JACHHT010000001">
    <property type="protein sequence ID" value="MBB6520229.1"/>
    <property type="molecule type" value="Genomic_DNA"/>
</dbReference>
<evidence type="ECO:0000256" key="1">
    <source>
        <dbReference type="ARBA" id="ARBA00023015"/>
    </source>
</evidence>
<keyword evidence="3" id="KW-0804">Transcription</keyword>
<dbReference type="PANTHER" id="PTHR47893:SF1">
    <property type="entry name" value="REGULATORY PROTEIN PCHR"/>
    <property type="match status" value="1"/>
</dbReference>
<dbReference type="PROSITE" id="PS01124">
    <property type="entry name" value="HTH_ARAC_FAMILY_2"/>
    <property type="match status" value="1"/>
</dbReference>
<keyword evidence="6" id="KW-1185">Reference proteome</keyword>
<evidence type="ECO:0000256" key="3">
    <source>
        <dbReference type="ARBA" id="ARBA00023163"/>
    </source>
</evidence>
<dbReference type="PANTHER" id="PTHR47893">
    <property type="entry name" value="REGULATORY PROTEIN PCHR"/>
    <property type="match status" value="1"/>
</dbReference>
<dbReference type="SUPFAM" id="SSF46689">
    <property type="entry name" value="Homeodomain-like"/>
    <property type="match status" value="2"/>
</dbReference>
<dbReference type="AlphaFoldDB" id="A0A7X0JR27"/>
<protein>
    <submittedName>
        <fullName evidence="5">AraC-like DNA-binding protein</fullName>
    </submittedName>
</protein>
<dbReference type="Pfam" id="PF12833">
    <property type="entry name" value="HTH_18"/>
    <property type="match status" value="1"/>
</dbReference>
<dbReference type="SMART" id="SM00342">
    <property type="entry name" value="HTH_ARAC"/>
    <property type="match status" value="1"/>
</dbReference>
<dbReference type="GO" id="GO:0003700">
    <property type="term" value="F:DNA-binding transcription factor activity"/>
    <property type="evidence" value="ECO:0007669"/>
    <property type="project" value="InterPro"/>
</dbReference>